<dbReference type="RefSeq" id="XP_020076457.1">
    <property type="nucleotide sequence ID" value="XM_020223795.1"/>
</dbReference>
<dbReference type="PANTHER" id="PTHR31018">
    <property type="entry name" value="SPORULATION-SPECIFIC PROTEIN-RELATED"/>
    <property type="match status" value="1"/>
</dbReference>
<evidence type="ECO:0000256" key="4">
    <source>
        <dbReference type="ARBA" id="ARBA00022512"/>
    </source>
</evidence>
<evidence type="ECO:0000256" key="2">
    <source>
        <dbReference type="ARBA" id="ARBA00004609"/>
    </source>
</evidence>
<dbReference type="GO" id="GO:0009986">
    <property type="term" value="C:cell surface"/>
    <property type="evidence" value="ECO:0007669"/>
    <property type="project" value="TreeGrafter"/>
</dbReference>
<dbReference type="GO" id="GO:0009277">
    <property type="term" value="C:fungal-type cell wall"/>
    <property type="evidence" value="ECO:0007669"/>
    <property type="project" value="TreeGrafter"/>
</dbReference>
<dbReference type="EMBL" id="KV454541">
    <property type="protein sequence ID" value="ODV67390.1"/>
    <property type="molecule type" value="Genomic_DNA"/>
</dbReference>
<dbReference type="OrthoDB" id="536881at2759"/>
<keyword evidence="7" id="KW-0325">Glycoprotein</keyword>
<evidence type="ECO:0000313" key="10">
    <source>
        <dbReference type="Proteomes" id="UP000095085"/>
    </source>
</evidence>
<organism evidence="9 10">
    <name type="scientific">Hyphopichia burtonii NRRL Y-1933</name>
    <dbReference type="NCBI Taxonomy" id="984485"/>
    <lineage>
        <taxon>Eukaryota</taxon>
        <taxon>Fungi</taxon>
        <taxon>Dikarya</taxon>
        <taxon>Ascomycota</taxon>
        <taxon>Saccharomycotina</taxon>
        <taxon>Pichiomycetes</taxon>
        <taxon>Debaryomycetaceae</taxon>
        <taxon>Hyphopichia</taxon>
    </lineage>
</organism>
<dbReference type="PANTHER" id="PTHR31018:SF3">
    <property type="entry name" value="RECEPTOR PROTEIN-TYROSINE KINASE"/>
    <property type="match status" value="1"/>
</dbReference>
<comment type="similarity">
    <text evidence="3">Belongs to the SPS2 family.</text>
</comment>
<keyword evidence="5" id="KW-0964">Secreted</keyword>
<keyword evidence="4" id="KW-0134">Cell wall</keyword>
<gene>
    <name evidence="9" type="ORF">HYPBUDRAFT_87083</name>
</gene>
<feature type="region of interest" description="Disordered" evidence="8">
    <location>
        <begin position="325"/>
        <end position="382"/>
    </location>
</feature>
<dbReference type="Proteomes" id="UP000095085">
    <property type="component" value="Unassembled WGS sequence"/>
</dbReference>
<dbReference type="Gene3D" id="3.80.20.20">
    <property type="entry name" value="Receptor L-domain"/>
    <property type="match status" value="2"/>
</dbReference>
<keyword evidence="6" id="KW-0732">Signal</keyword>
<evidence type="ECO:0008006" key="11">
    <source>
        <dbReference type="Google" id="ProtNLM"/>
    </source>
</evidence>
<dbReference type="AlphaFoldDB" id="A0A1E4RJI5"/>
<feature type="compositionally biased region" description="Polar residues" evidence="8">
    <location>
        <begin position="369"/>
        <end position="382"/>
    </location>
</feature>
<comment type="subcellular location">
    <subcellularLocation>
        <location evidence="2">Cell membrane</location>
        <topology evidence="2">Lipid-anchor</topology>
        <topology evidence="2">GPI-anchor</topology>
    </subcellularLocation>
    <subcellularLocation>
        <location evidence="1">Secreted</location>
        <location evidence="1">Cell wall</location>
    </subcellularLocation>
</comment>
<dbReference type="STRING" id="984485.A0A1E4RJI5"/>
<sequence length="382" mass="40753">ADDCSFSTTIKASASLDQLNSCETLKGKIKITGDEISSVQLNKVKKIDADVNFYNSSSITDINFNNLESISGSLNVQALTQLHSIDFSSLSEAEKLSLISLPSFAIINLNKGISSAGSIQVSDTALSSLQGLTNFDSIETLNINNNKNISSIELDQLDHVKTGLTLSFNGDDCEVKLDNLKWASNLTIQDVADVSVGNLTEVNGTCVIAYNSFENLEISKLKEVGGSLQIFANDELTEVSFNQLKDIGGEFRIYNNSELTDIGFPKLEEIKGAVNIKGKFDNFTLKGLKEVDGDFTVVSTSEDFSCDDFKKLHKKKKIEGHNFKCSAPSKKSKSSKGGSSSSGSSDSDDSSSSGGSSGGDSSSSKSSDATSLFSTSFLGLTI</sequence>
<feature type="non-terminal residue" evidence="9">
    <location>
        <position position="382"/>
    </location>
</feature>
<evidence type="ECO:0000256" key="8">
    <source>
        <dbReference type="SAM" id="MobiDB-lite"/>
    </source>
</evidence>
<dbReference type="GO" id="GO:0005886">
    <property type="term" value="C:plasma membrane"/>
    <property type="evidence" value="ECO:0007669"/>
    <property type="project" value="UniProtKB-SubCell"/>
</dbReference>
<accession>A0A1E4RJI5</accession>
<evidence type="ECO:0000256" key="7">
    <source>
        <dbReference type="ARBA" id="ARBA00023180"/>
    </source>
</evidence>
<evidence type="ECO:0000256" key="1">
    <source>
        <dbReference type="ARBA" id="ARBA00004191"/>
    </source>
</evidence>
<dbReference type="GO" id="GO:0031505">
    <property type="term" value="P:fungal-type cell wall organization"/>
    <property type="evidence" value="ECO:0007669"/>
    <property type="project" value="TreeGrafter"/>
</dbReference>
<dbReference type="SUPFAM" id="SSF52058">
    <property type="entry name" value="L domain-like"/>
    <property type="match status" value="2"/>
</dbReference>
<feature type="compositionally biased region" description="Low complexity" evidence="8">
    <location>
        <begin position="335"/>
        <end position="368"/>
    </location>
</feature>
<reference evidence="10" key="1">
    <citation type="submission" date="2016-05" db="EMBL/GenBank/DDBJ databases">
        <title>Comparative genomics of biotechnologically important yeasts.</title>
        <authorList>
            <consortium name="DOE Joint Genome Institute"/>
            <person name="Riley R."/>
            <person name="Haridas S."/>
            <person name="Wolfe K.H."/>
            <person name="Lopes M.R."/>
            <person name="Hittinger C.T."/>
            <person name="Goker M."/>
            <person name="Salamov A."/>
            <person name="Wisecaver J."/>
            <person name="Long T.M."/>
            <person name="Aerts A.L."/>
            <person name="Barry K."/>
            <person name="Choi C."/>
            <person name="Clum A."/>
            <person name="Coughlan A.Y."/>
            <person name="Deshpande S."/>
            <person name="Douglass A.P."/>
            <person name="Hanson S.J."/>
            <person name="Klenk H.-P."/>
            <person name="Labutti K."/>
            <person name="Lapidus A."/>
            <person name="Lindquist E."/>
            <person name="Lipzen A."/>
            <person name="Meier-Kolthoff J.P."/>
            <person name="Ohm R.A."/>
            <person name="Otillar R.P."/>
            <person name="Pangilinan J."/>
            <person name="Peng Y."/>
            <person name="Rokas A."/>
            <person name="Rosa C.A."/>
            <person name="Scheuner C."/>
            <person name="Sibirny A.A."/>
            <person name="Slot J.C."/>
            <person name="Stielow J.B."/>
            <person name="Sun H."/>
            <person name="Kurtzman C.P."/>
            <person name="Blackwell M."/>
            <person name="Grigoriev I.V."/>
            <person name="Jeffries T.W."/>
        </authorList>
    </citation>
    <scope>NUCLEOTIDE SEQUENCE [LARGE SCALE GENOMIC DNA]</scope>
    <source>
        <strain evidence="10">NRRL Y-1933</strain>
    </source>
</reference>
<evidence type="ECO:0000256" key="6">
    <source>
        <dbReference type="ARBA" id="ARBA00022729"/>
    </source>
</evidence>
<feature type="non-terminal residue" evidence="9">
    <location>
        <position position="1"/>
    </location>
</feature>
<keyword evidence="10" id="KW-1185">Reference proteome</keyword>
<evidence type="ECO:0000256" key="3">
    <source>
        <dbReference type="ARBA" id="ARBA00005798"/>
    </source>
</evidence>
<evidence type="ECO:0000313" key="9">
    <source>
        <dbReference type="EMBL" id="ODV67390.1"/>
    </source>
</evidence>
<dbReference type="InterPro" id="IPR036941">
    <property type="entry name" value="Rcpt_L-dom_sf"/>
</dbReference>
<evidence type="ECO:0000256" key="5">
    <source>
        <dbReference type="ARBA" id="ARBA00022525"/>
    </source>
</evidence>
<dbReference type="InterPro" id="IPR051648">
    <property type="entry name" value="CWI-Assembly_Regulator"/>
</dbReference>
<dbReference type="GeneID" id="30998344"/>
<proteinExistence type="inferred from homology"/>
<name>A0A1E4RJI5_9ASCO</name>
<protein>
    <recommendedName>
        <fullName evidence="11">RNI-like protein</fullName>
    </recommendedName>
</protein>